<reference evidence="2" key="1">
    <citation type="submission" date="2018-11" db="EMBL/GenBank/DDBJ databases">
        <title>Proposal to divide the Flavobacteriaceae and reorganize its genera based on Amino Acid Identity values calculated from whole genome sequences.</title>
        <authorList>
            <person name="Nicholson A.C."/>
            <person name="Gulvik C.A."/>
            <person name="Whitney A.M."/>
            <person name="Humrighouse B.W."/>
            <person name="Bell M."/>
            <person name="Holmes B."/>
            <person name="Steigerwalt A.B."/>
            <person name="Villarma A."/>
            <person name="Sheth M."/>
            <person name="Batra D."/>
            <person name="Pryor J."/>
            <person name="Bernardet J.-F."/>
            <person name="Hugo C."/>
            <person name="Kampfer P."/>
            <person name="Newman J.D."/>
            <person name="McQuiston J.R."/>
        </authorList>
    </citation>
    <scope>NUCLEOTIDE SEQUENCE [LARGE SCALE GENOMIC DNA]</scope>
    <source>
        <strain evidence="2">H4753</strain>
        <plasmid evidence="2">unnamed</plasmid>
    </source>
</reference>
<dbReference type="RefSeq" id="WP_124785701.1">
    <property type="nucleotide sequence ID" value="NZ_CP034172.1"/>
</dbReference>
<organism evidence="1 2">
    <name type="scientific">Chryseobacterium taklimakanense</name>
    <dbReference type="NCBI Taxonomy" id="536441"/>
    <lineage>
        <taxon>Bacteria</taxon>
        <taxon>Pseudomonadati</taxon>
        <taxon>Bacteroidota</taxon>
        <taxon>Flavobacteriia</taxon>
        <taxon>Flavobacteriales</taxon>
        <taxon>Weeksellaceae</taxon>
        <taxon>Chryseobacterium group</taxon>
        <taxon>Chryseobacterium</taxon>
    </lineage>
</organism>
<protein>
    <submittedName>
        <fullName evidence="1">Uncharacterized protein</fullName>
    </submittedName>
</protein>
<evidence type="ECO:0000313" key="2">
    <source>
        <dbReference type="Proteomes" id="UP000282297"/>
    </source>
</evidence>
<gene>
    <name evidence="1" type="ORF">EIH08_12510</name>
</gene>
<dbReference type="EMBL" id="CP034172">
    <property type="protein sequence ID" value="AZI21527.1"/>
    <property type="molecule type" value="Genomic_DNA"/>
</dbReference>
<accession>A0A3G8WPV3</accession>
<dbReference type="AlphaFoldDB" id="A0A3G8WPV3"/>
<proteinExistence type="predicted"/>
<geneLocation type="plasmid" evidence="1">
    <name>unnamed</name>
</geneLocation>
<evidence type="ECO:0000313" key="1">
    <source>
        <dbReference type="EMBL" id="AZI21527.1"/>
    </source>
</evidence>
<name>A0A3G8WPV3_9FLAO</name>
<keyword evidence="1" id="KW-0614">Plasmid</keyword>
<sequence>MSNTSNLIGKEFIYIPTGIIYKIYSVREYPNGNLKIYLENVENSDEQITESFETLSNNDIWEENRKNSKY</sequence>
<dbReference type="Proteomes" id="UP000282297">
    <property type="component" value="Plasmid unnamed"/>
</dbReference>